<evidence type="ECO:0000256" key="1">
    <source>
        <dbReference type="ARBA" id="ARBA00010617"/>
    </source>
</evidence>
<keyword evidence="6" id="KW-0812">Transmembrane</keyword>
<evidence type="ECO:0000313" key="7">
    <source>
        <dbReference type="EMBL" id="KAJ4753551.1"/>
    </source>
</evidence>
<evidence type="ECO:0000256" key="3">
    <source>
        <dbReference type="ARBA" id="ARBA00023004"/>
    </source>
</evidence>
<reference evidence="7" key="1">
    <citation type="submission" date="2022-08" db="EMBL/GenBank/DDBJ databases">
        <authorList>
            <person name="Marques A."/>
        </authorList>
    </citation>
    <scope>NUCLEOTIDE SEQUENCE</scope>
    <source>
        <strain evidence="7">RhyPub2mFocal</strain>
        <tissue evidence="7">Leaves</tissue>
    </source>
</reference>
<sequence length="512" mass="58183">MITKNGFHYWAFSTFLLSITVLSIIFLNLINKRKSISKNLKNLPPSPPKLPFIGNLHQFGSLVHQSFYLLSLKYGPLMILQLGEVPWLIVSSSDMACAIMRTHDSIFASRPSIVVTDIIRFKDVAFEPYGEDWRQLKRIFTTHLMSNKMVGSYKTVREGEINTLVRKISNHASLSNGGPIELTSLFFSFMTCLICRIVCGKFVLEEGRYHAFREMVEETFSLASRFSIGDLFPSMPWMDALIGLSRRANKNREKWDRLLHEVIHVHIQRGESDGCQEISFVDMLLSLRNDATINVELTTDRIKGLIGDAFAAGIDTTYITLDWAMSELLKNPKEMKKLQEEVRGIIKHNNIVTSEDLAKMDYLRAVIKETLRLHPPLPLLLPRESMEECEINGFTIPKGTKVIINAWAIGREAKSWEAAEEFMPERFINSQVEYKGNSSHLIPFGAGRRICPGIAFATTTSELVLANLVHNFDWELPEGMTIDEFDMSESPGMSVHRKDSLRLVVKHILASN</sequence>
<accession>A0AAV8CGF5</accession>
<organism evidence="7 8">
    <name type="scientific">Rhynchospora pubera</name>
    <dbReference type="NCBI Taxonomy" id="906938"/>
    <lineage>
        <taxon>Eukaryota</taxon>
        <taxon>Viridiplantae</taxon>
        <taxon>Streptophyta</taxon>
        <taxon>Embryophyta</taxon>
        <taxon>Tracheophyta</taxon>
        <taxon>Spermatophyta</taxon>
        <taxon>Magnoliopsida</taxon>
        <taxon>Liliopsida</taxon>
        <taxon>Poales</taxon>
        <taxon>Cyperaceae</taxon>
        <taxon>Cyperoideae</taxon>
        <taxon>Rhynchosporeae</taxon>
        <taxon>Rhynchospora</taxon>
    </lineage>
</organism>
<dbReference type="InterPro" id="IPR036396">
    <property type="entry name" value="Cyt_P450_sf"/>
</dbReference>
<dbReference type="GO" id="GO:0005506">
    <property type="term" value="F:iron ion binding"/>
    <property type="evidence" value="ECO:0007669"/>
    <property type="project" value="InterPro"/>
</dbReference>
<dbReference type="PANTHER" id="PTHR47955:SF14">
    <property type="entry name" value="OS01G0543600 PROTEIN"/>
    <property type="match status" value="1"/>
</dbReference>
<dbReference type="AlphaFoldDB" id="A0AAV8CGF5"/>
<dbReference type="GO" id="GO:0020037">
    <property type="term" value="F:heme binding"/>
    <property type="evidence" value="ECO:0007669"/>
    <property type="project" value="InterPro"/>
</dbReference>
<dbReference type="CDD" id="cd11072">
    <property type="entry name" value="CYP71-like"/>
    <property type="match status" value="1"/>
</dbReference>
<dbReference type="InterPro" id="IPR001128">
    <property type="entry name" value="Cyt_P450"/>
</dbReference>
<keyword evidence="4 5" id="KW-0349">Heme</keyword>
<dbReference type="SUPFAM" id="SSF48264">
    <property type="entry name" value="Cytochrome P450"/>
    <property type="match status" value="1"/>
</dbReference>
<keyword evidence="8" id="KW-1185">Reference proteome</keyword>
<evidence type="ECO:0000256" key="5">
    <source>
        <dbReference type="RuleBase" id="RU000461"/>
    </source>
</evidence>
<dbReference type="PRINTS" id="PR00463">
    <property type="entry name" value="EP450I"/>
</dbReference>
<keyword evidence="2 4" id="KW-0479">Metal-binding</keyword>
<dbReference type="Pfam" id="PF00067">
    <property type="entry name" value="p450"/>
    <property type="match status" value="1"/>
</dbReference>
<evidence type="ECO:0000256" key="2">
    <source>
        <dbReference type="ARBA" id="ARBA00022723"/>
    </source>
</evidence>
<keyword evidence="6" id="KW-0472">Membrane</keyword>
<keyword evidence="5" id="KW-0560">Oxidoreductase</keyword>
<dbReference type="PANTHER" id="PTHR47955">
    <property type="entry name" value="CYTOCHROME P450 FAMILY 71 PROTEIN"/>
    <property type="match status" value="1"/>
</dbReference>
<comment type="caution">
    <text evidence="7">The sequence shown here is derived from an EMBL/GenBank/DDBJ whole genome shotgun (WGS) entry which is preliminary data.</text>
</comment>
<dbReference type="InterPro" id="IPR017972">
    <property type="entry name" value="Cyt_P450_CS"/>
</dbReference>
<dbReference type="FunFam" id="1.10.630.10:FF:000011">
    <property type="entry name" value="Cytochrome P450 83B1"/>
    <property type="match status" value="1"/>
</dbReference>
<comment type="cofactor">
    <cofactor evidence="4">
        <name>heme</name>
        <dbReference type="ChEBI" id="CHEBI:30413"/>
    </cofactor>
</comment>
<dbReference type="PRINTS" id="PR00385">
    <property type="entry name" value="P450"/>
</dbReference>
<dbReference type="PROSITE" id="PS00086">
    <property type="entry name" value="CYTOCHROME_P450"/>
    <property type="match status" value="1"/>
</dbReference>
<dbReference type="Gene3D" id="1.10.630.10">
    <property type="entry name" value="Cytochrome P450"/>
    <property type="match status" value="1"/>
</dbReference>
<comment type="similarity">
    <text evidence="1 5">Belongs to the cytochrome P450 family.</text>
</comment>
<dbReference type="InterPro" id="IPR002401">
    <property type="entry name" value="Cyt_P450_E_grp-I"/>
</dbReference>
<dbReference type="Proteomes" id="UP001140206">
    <property type="component" value="Chromosome 5"/>
</dbReference>
<evidence type="ECO:0000256" key="4">
    <source>
        <dbReference type="PIRSR" id="PIRSR602401-1"/>
    </source>
</evidence>
<dbReference type="EMBL" id="JAMFTS010000005">
    <property type="protein sequence ID" value="KAJ4753551.1"/>
    <property type="molecule type" value="Genomic_DNA"/>
</dbReference>
<keyword evidence="6" id="KW-1133">Transmembrane helix</keyword>
<feature type="transmembrane region" description="Helical" evidence="6">
    <location>
        <begin position="6"/>
        <end position="30"/>
    </location>
</feature>
<keyword evidence="5" id="KW-0503">Monooxygenase</keyword>
<feature type="binding site" description="axial binding residue" evidence="4">
    <location>
        <position position="451"/>
    </location>
    <ligand>
        <name>heme</name>
        <dbReference type="ChEBI" id="CHEBI:30413"/>
    </ligand>
    <ligandPart>
        <name>Fe</name>
        <dbReference type="ChEBI" id="CHEBI:18248"/>
    </ligandPart>
</feature>
<evidence type="ECO:0000256" key="6">
    <source>
        <dbReference type="SAM" id="Phobius"/>
    </source>
</evidence>
<protein>
    <submittedName>
        <fullName evidence="7">Cytochrome P450</fullName>
    </submittedName>
</protein>
<proteinExistence type="inferred from homology"/>
<gene>
    <name evidence="7" type="ORF">LUZ62_087956</name>
</gene>
<name>A0AAV8CGF5_9POAL</name>
<keyword evidence="3 4" id="KW-0408">Iron</keyword>
<dbReference type="GO" id="GO:0004497">
    <property type="term" value="F:monooxygenase activity"/>
    <property type="evidence" value="ECO:0007669"/>
    <property type="project" value="UniProtKB-KW"/>
</dbReference>
<dbReference type="GO" id="GO:0016705">
    <property type="term" value="F:oxidoreductase activity, acting on paired donors, with incorporation or reduction of molecular oxygen"/>
    <property type="evidence" value="ECO:0007669"/>
    <property type="project" value="InterPro"/>
</dbReference>
<evidence type="ECO:0000313" key="8">
    <source>
        <dbReference type="Proteomes" id="UP001140206"/>
    </source>
</evidence>